<dbReference type="Pfam" id="PF01052">
    <property type="entry name" value="FliMN_C"/>
    <property type="match status" value="1"/>
</dbReference>
<name>A0A494TD97_SPHPE</name>
<dbReference type="Gene3D" id="3.40.1550.10">
    <property type="entry name" value="CheC-like"/>
    <property type="match status" value="1"/>
</dbReference>
<reference evidence="8 9" key="1">
    <citation type="submission" date="2018-09" db="EMBL/GenBank/DDBJ databases">
        <title>Sphingomonas peninsula sp. nov., isolated from fildes peninsula, Antarctic soil.</title>
        <authorList>
            <person name="Yingchao G."/>
        </authorList>
    </citation>
    <scope>NUCLEOTIDE SEQUENCE [LARGE SCALE GENOMIC DNA]</scope>
    <source>
        <strain evidence="8 9">YZ-8</strain>
        <plasmid evidence="8 9">unnamed1</plasmid>
    </source>
</reference>
<dbReference type="InterPro" id="IPR036429">
    <property type="entry name" value="SpoA-like_sf"/>
</dbReference>
<dbReference type="Proteomes" id="UP000276254">
    <property type="component" value="Plasmid unnamed1"/>
</dbReference>
<dbReference type="SUPFAM" id="SSF101801">
    <property type="entry name" value="Surface presentation of antigens (SPOA)"/>
    <property type="match status" value="1"/>
</dbReference>
<proteinExistence type="predicted"/>
<evidence type="ECO:0000256" key="3">
    <source>
        <dbReference type="ARBA" id="ARBA00022500"/>
    </source>
</evidence>
<keyword evidence="3" id="KW-0145">Chemotaxis</keyword>
<dbReference type="GO" id="GO:0005886">
    <property type="term" value="C:plasma membrane"/>
    <property type="evidence" value="ECO:0007669"/>
    <property type="project" value="UniProtKB-SubCell"/>
</dbReference>
<evidence type="ECO:0000313" key="8">
    <source>
        <dbReference type="EMBL" id="AYJ85234.1"/>
    </source>
</evidence>
<evidence type="ECO:0000256" key="6">
    <source>
        <dbReference type="ARBA" id="ARBA00025044"/>
    </source>
</evidence>
<dbReference type="InterPro" id="IPR001543">
    <property type="entry name" value="FliN-like_C"/>
</dbReference>
<dbReference type="KEGG" id="spha:D3Y57_04200"/>
<keyword evidence="4" id="KW-0283">Flagellar rotation</keyword>
<organism evidence="8 9">
    <name type="scientific">Sphingomonas paeninsulae</name>
    <dbReference type="NCBI Taxonomy" id="2319844"/>
    <lineage>
        <taxon>Bacteria</taxon>
        <taxon>Pseudomonadati</taxon>
        <taxon>Pseudomonadota</taxon>
        <taxon>Alphaproteobacteria</taxon>
        <taxon>Sphingomonadales</taxon>
        <taxon>Sphingomonadaceae</taxon>
        <taxon>Sphingomonas</taxon>
    </lineage>
</organism>
<dbReference type="EMBL" id="CP032828">
    <property type="protein sequence ID" value="AYJ85234.1"/>
    <property type="molecule type" value="Genomic_DNA"/>
</dbReference>
<gene>
    <name evidence="8" type="ORF">D3Y57_04200</name>
</gene>
<evidence type="ECO:0000256" key="5">
    <source>
        <dbReference type="ARBA" id="ARBA00023136"/>
    </source>
</evidence>
<keyword evidence="9" id="KW-1185">Reference proteome</keyword>
<dbReference type="GeneID" id="39491594"/>
<protein>
    <recommendedName>
        <fullName evidence="7">Flagellar motor switch protein FliN-like C-terminal domain-containing protein</fullName>
    </recommendedName>
</protein>
<evidence type="ECO:0000256" key="2">
    <source>
        <dbReference type="ARBA" id="ARBA00022475"/>
    </source>
</evidence>
<comment type="function">
    <text evidence="6">FliM is one of three proteins (FliG, FliN, FliM) that forms the rotor-mounted switch complex (C ring), located at the base of the basal body. This complex interacts with the CheY and CheZ chemotaxis proteins, in addition to contacting components of the motor that determine the direction of flagellar rotation.</text>
</comment>
<geneLocation type="plasmid" evidence="8">
    <name>unnamed1</name>
</geneLocation>
<evidence type="ECO:0000256" key="1">
    <source>
        <dbReference type="ARBA" id="ARBA00004202"/>
    </source>
</evidence>
<dbReference type="AlphaFoldDB" id="A0A494TD97"/>
<feature type="domain" description="Flagellar motor switch protein FliN-like C-terminal" evidence="7">
    <location>
        <begin position="207"/>
        <end position="273"/>
    </location>
</feature>
<keyword evidence="2" id="KW-1003">Cell membrane</keyword>
<accession>A0A494TD97</accession>
<dbReference type="InterPro" id="IPR028976">
    <property type="entry name" value="CheC-like_sf"/>
</dbReference>
<dbReference type="OrthoDB" id="7421075at2"/>
<evidence type="ECO:0000259" key="7">
    <source>
        <dbReference type="Pfam" id="PF01052"/>
    </source>
</evidence>
<keyword evidence="5" id="KW-0472">Membrane</keyword>
<evidence type="ECO:0000313" key="9">
    <source>
        <dbReference type="Proteomes" id="UP000276254"/>
    </source>
</evidence>
<evidence type="ECO:0000256" key="4">
    <source>
        <dbReference type="ARBA" id="ARBA00022779"/>
    </source>
</evidence>
<dbReference type="Gene3D" id="2.30.330.10">
    <property type="entry name" value="SpoA-like"/>
    <property type="match status" value="1"/>
</dbReference>
<dbReference type="RefSeq" id="WP_121151627.1">
    <property type="nucleotide sequence ID" value="NZ_CP032828.1"/>
</dbReference>
<dbReference type="GO" id="GO:0006935">
    <property type="term" value="P:chemotaxis"/>
    <property type="evidence" value="ECO:0007669"/>
    <property type="project" value="UniProtKB-KW"/>
</dbReference>
<comment type="subcellular location">
    <subcellularLocation>
        <location evidence="1">Cell membrane</location>
        <topology evidence="1">Peripheral membrane protein</topology>
    </subcellularLocation>
</comment>
<sequence length="277" mass="29605">MNVSQHVNPLVKGDAEANRADAVMIRIASQMAISVARTMSDLCGDPITITAEPTGIIAFEEWRSDRSLWEASYQFGAKLAMVVAVNDGLADAMVERRFGGTSQTIERTPFRACRATAQLAGQFSDSVASAITQMFPSIGRAEILPAIAVQQFARASDRIATIALWVTSGAISGKIDIAFAPERVARLRDDGVAKVTSSWAIDLRDSVLAARLPVRVVLARPELSISTLSRLAVGDVVPIAKPALVPMLAGALRLATGTIDDRDGHVAIRIEHMESSI</sequence>
<dbReference type="GO" id="GO:0097588">
    <property type="term" value="P:archaeal or bacterial-type flagellum-dependent cell motility"/>
    <property type="evidence" value="ECO:0007669"/>
    <property type="project" value="UniProtKB-KW"/>
</dbReference>
<keyword evidence="8" id="KW-0614">Plasmid</keyword>